<dbReference type="AlphaFoldDB" id="A0A239IM74"/>
<dbReference type="InterPro" id="IPR037523">
    <property type="entry name" value="VOC_core"/>
</dbReference>
<dbReference type="Pfam" id="PF00903">
    <property type="entry name" value="Glyoxalase"/>
    <property type="match status" value="1"/>
</dbReference>
<reference evidence="2 3" key="1">
    <citation type="submission" date="2017-06" db="EMBL/GenBank/DDBJ databases">
        <authorList>
            <person name="Kim H.J."/>
            <person name="Triplett B.A."/>
        </authorList>
    </citation>
    <scope>NUCLEOTIDE SEQUENCE [LARGE SCALE GENOMIC DNA]</scope>
    <source>
        <strain evidence="2 3">DSM 18704</strain>
    </source>
</reference>
<dbReference type="PANTHER" id="PTHR43279:SF1">
    <property type="entry name" value="CATECHOL-2,3-DIOXYGENASE"/>
    <property type="match status" value="1"/>
</dbReference>
<dbReference type="EMBL" id="FZOU01000003">
    <property type="protein sequence ID" value="SNS94133.1"/>
    <property type="molecule type" value="Genomic_DNA"/>
</dbReference>
<dbReference type="PANTHER" id="PTHR43279">
    <property type="entry name" value="CATECHOL-2,3-DIOXYGENASE"/>
    <property type="match status" value="1"/>
</dbReference>
<protein>
    <submittedName>
        <fullName evidence="2">Catechol 2,3-dioxygenase</fullName>
    </submittedName>
</protein>
<keyword evidence="2" id="KW-0223">Dioxygenase</keyword>
<dbReference type="PROSITE" id="PS51819">
    <property type="entry name" value="VOC"/>
    <property type="match status" value="1"/>
</dbReference>
<evidence type="ECO:0000313" key="3">
    <source>
        <dbReference type="Proteomes" id="UP000198356"/>
    </source>
</evidence>
<dbReference type="RefSeq" id="WP_089408282.1">
    <property type="nucleotide sequence ID" value="NZ_FZOU01000003.1"/>
</dbReference>
<dbReference type="InterPro" id="IPR029068">
    <property type="entry name" value="Glyas_Bleomycin-R_OHBP_Dase"/>
</dbReference>
<dbReference type="Proteomes" id="UP000198356">
    <property type="component" value="Unassembled WGS sequence"/>
</dbReference>
<proteinExistence type="predicted"/>
<dbReference type="OrthoDB" id="9792626at2"/>
<feature type="domain" description="VOC" evidence="1">
    <location>
        <begin position="20"/>
        <end position="138"/>
    </location>
</feature>
<sequence>MSHQDPGIHPPSYRLPATAHVGRVRLAVSNLERSIAFYRDIIGLAVQSSDAHTASLGPHDTDKVLLELEEQPGLKPVRARSRLGLYHTAFLLPTRDALASFVQHLADRGAQFGAADHLFSEALYLTDPDGLEVEVYADIRRDRWVYERRAEGVELIGAVKPLNFAHLLQTPPEKWQGAPAGTTVGHMHFYVGDLAQGRAFYHAALGMSIASWSLPNALFVSAGGYHHHVGFNTWAARSGPATDQDARLLWWELILPDAESIRQTKASLEAAGYPAADNTFADPWGIRMALKVDTALL</sequence>
<accession>A0A239IM74</accession>
<evidence type="ECO:0000313" key="2">
    <source>
        <dbReference type="EMBL" id="SNS94133.1"/>
    </source>
</evidence>
<dbReference type="GO" id="GO:0051213">
    <property type="term" value="F:dioxygenase activity"/>
    <property type="evidence" value="ECO:0007669"/>
    <property type="project" value="UniProtKB-KW"/>
</dbReference>
<gene>
    <name evidence="2" type="ORF">SAMN05421770_103159</name>
</gene>
<dbReference type="Gene3D" id="3.10.180.10">
    <property type="entry name" value="2,3-Dihydroxybiphenyl 1,2-Dioxygenase, domain 1"/>
    <property type="match status" value="2"/>
</dbReference>
<keyword evidence="2" id="KW-0560">Oxidoreductase</keyword>
<organism evidence="2 3">
    <name type="scientific">Granulicella rosea</name>
    <dbReference type="NCBI Taxonomy" id="474952"/>
    <lineage>
        <taxon>Bacteria</taxon>
        <taxon>Pseudomonadati</taxon>
        <taxon>Acidobacteriota</taxon>
        <taxon>Terriglobia</taxon>
        <taxon>Terriglobales</taxon>
        <taxon>Acidobacteriaceae</taxon>
        <taxon>Granulicella</taxon>
    </lineage>
</organism>
<dbReference type="InterPro" id="IPR004360">
    <property type="entry name" value="Glyas_Fos-R_dOase_dom"/>
</dbReference>
<keyword evidence="3" id="KW-1185">Reference proteome</keyword>
<evidence type="ECO:0000259" key="1">
    <source>
        <dbReference type="PROSITE" id="PS51819"/>
    </source>
</evidence>
<dbReference type="SUPFAM" id="SSF54593">
    <property type="entry name" value="Glyoxalase/Bleomycin resistance protein/Dihydroxybiphenyl dioxygenase"/>
    <property type="match status" value="1"/>
</dbReference>
<name>A0A239IM74_9BACT</name>